<evidence type="ECO:0000259" key="1">
    <source>
        <dbReference type="Pfam" id="PF01370"/>
    </source>
</evidence>
<dbReference type="EMBL" id="LAZR01011048">
    <property type="protein sequence ID" value="KKM63722.1"/>
    <property type="molecule type" value="Genomic_DNA"/>
</dbReference>
<dbReference type="PANTHER" id="PTHR43245">
    <property type="entry name" value="BIFUNCTIONAL POLYMYXIN RESISTANCE PROTEIN ARNA"/>
    <property type="match status" value="1"/>
</dbReference>
<dbReference type="InterPro" id="IPR036291">
    <property type="entry name" value="NAD(P)-bd_dom_sf"/>
</dbReference>
<dbReference type="Pfam" id="PF01370">
    <property type="entry name" value="Epimerase"/>
    <property type="match status" value="1"/>
</dbReference>
<proteinExistence type="predicted"/>
<name>A0A0F9M377_9ZZZZ</name>
<sequence>MVEAMRVLVTGGTGFIGGYVCAQLEASGDAPTVLDRHGRLPWSFETVLGDVRDSAAVDAAVSHTQGVIHLAAVLGTQETVQRPGFAAEVNILGSLNVFEACVHYRVPCVYIGVGNHWMDNPYSISKTTAERFAWMFRKERGLRIAIVRAYNAYGPRQKARPVRKIMPNLILPALKGGPIKVYGDGLQVMDMIHVRDVADVLVRAIKMDKAAAPTHVLEAGTGRKTTVLEIAKAVLTATRSLSPIDHLPMRPGETEHAEVVARPETLAPLGEFDFVRLEDGIQETVEWYRGART</sequence>
<protein>
    <recommendedName>
        <fullName evidence="1">NAD-dependent epimerase/dehydratase domain-containing protein</fullName>
    </recommendedName>
</protein>
<evidence type="ECO:0000313" key="2">
    <source>
        <dbReference type="EMBL" id="KKM63722.1"/>
    </source>
</evidence>
<dbReference type="Gene3D" id="3.40.50.720">
    <property type="entry name" value="NAD(P)-binding Rossmann-like Domain"/>
    <property type="match status" value="1"/>
</dbReference>
<reference evidence="2" key="1">
    <citation type="journal article" date="2015" name="Nature">
        <title>Complex archaea that bridge the gap between prokaryotes and eukaryotes.</title>
        <authorList>
            <person name="Spang A."/>
            <person name="Saw J.H."/>
            <person name="Jorgensen S.L."/>
            <person name="Zaremba-Niedzwiedzka K."/>
            <person name="Martijn J."/>
            <person name="Lind A.E."/>
            <person name="van Eijk R."/>
            <person name="Schleper C."/>
            <person name="Guy L."/>
            <person name="Ettema T.J."/>
        </authorList>
    </citation>
    <scope>NUCLEOTIDE SEQUENCE</scope>
</reference>
<accession>A0A0F9M377</accession>
<organism evidence="2">
    <name type="scientific">marine sediment metagenome</name>
    <dbReference type="NCBI Taxonomy" id="412755"/>
    <lineage>
        <taxon>unclassified sequences</taxon>
        <taxon>metagenomes</taxon>
        <taxon>ecological metagenomes</taxon>
    </lineage>
</organism>
<dbReference type="InterPro" id="IPR001509">
    <property type="entry name" value="Epimerase_deHydtase"/>
</dbReference>
<feature type="domain" description="NAD-dependent epimerase/dehydratase" evidence="1">
    <location>
        <begin position="7"/>
        <end position="216"/>
    </location>
</feature>
<comment type="caution">
    <text evidence="2">The sequence shown here is derived from an EMBL/GenBank/DDBJ whole genome shotgun (WGS) entry which is preliminary data.</text>
</comment>
<dbReference type="InterPro" id="IPR050177">
    <property type="entry name" value="Lipid_A_modif_metabolic_enz"/>
</dbReference>
<gene>
    <name evidence="2" type="ORF">LCGC14_1508600</name>
</gene>
<dbReference type="AlphaFoldDB" id="A0A0F9M377"/>
<dbReference type="PANTHER" id="PTHR43245:SF13">
    <property type="entry name" value="UDP-D-APIOSE_UDP-D-XYLOSE SYNTHASE 2"/>
    <property type="match status" value="1"/>
</dbReference>
<dbReference type="SUPFAM" id="SSF51735">
    <property type="entry name" value="NAD(P)-binding Rossmann-fold domains"/>
    <property type="match status" value="1"/>
</dbReference>